<gene>
    <name evidence="3" type="ORF">NIES593_16035</name>
</gene>
<organism evidence="3 4">
    <name type="scientific">Hydrococcus rivularis NIES-593</name>
    <dbReference type="NCBI Taxonomy" id="1921803"/>
    <lineage>
        <taxon>Bacteria</taxon>
        <taxon>Bacillati</taxon>
        <taxon>Cyanobacteriota</taxon>
        <taxon>Cyanophyceae</taxon>
        <taxon>Pleurocapsales</taxon>
        <taxon>Hydrococcaceae</taxon>
        <taxon>Hydrococcus</taxon>
    </lineage>
</organism>
<reference evidence="3 4" key="1">
    <citation type="submission" date="2016-11" db="EMBL/GenBank/DDBJ databases">
        <title>Draft Genome Sequences of Nine Cyanobacterial Strains from Diverse Habitats.</title>
        <authorList>
            <person name="Zhu T."/>
            <person name="Hou S."/>
            <person name="Lu X."/>
            <person name="Hess W.R."/>
        </authorList>
    </citation>
    <scope>NUCLEOTIDE SEQUENCE [LARGE SCALE GENOMIC DNA]</scope>
    <source>
        <strain evidence="3 4">NIES-593</strain>
    </source>
</reference>
<accession>A0A1U7HCJ4</accession>
<name>A0A1U7HCJ4_9CYAN</name>
<feature type="signal peptide" evidence="1">
    <location>
        <begin position="1"/>
        <end position="28"/>
    </location>
</feature>
<dbReference type="Pfam" id="PF11845">
    <property type="entry name" value="Tll0287-like"/>
    <property type="match status" value="1"/>
</dbReference>
<keyword evidence="4" id="KW-1185">Reference proteome</keyword>
<evidence type="ECO:0000259" key="2">
    <source>
        <dbReference type="Pfam" id="PF11845"/>
    </source>
</evidence>
<comment type="caution">
    <text evidence="3">The sequence shown here is derived from an EMBL/GenBank/DDBJ whole genome shotgun (WGS) entry which is preliminary data.</text>
</comment>
<proteinExistence type="predicted"/>
<evidence type="ECO:0000313" key="3">
    <source>
        <dbReference type="EMBL" id="OKH21307.1"/>
    </source>
</evidence>
<dbReference type="OrthoDB" id="9797588at2"/>
<dbReference type="RefSeq" id="WP_073600543.1">
    <property type="nucleotide sequence ID" value="NZ_MRCB01000021.1"/>
</dbReference>
<feature type="domain" description="Tll0287-like" evidence="2">
    <location>
        <begin position="29"/>
        <end position="189"/>
    </location>
</feature>
<evidence type="ECO:0000256" key="1">
    <source>
        <dbReference type="SAM" id="SignalP"/>
    </source>
</evidence>
<dbReference type="STRING" id="1921803.NIES593_16035"/>
<dbReference type="Proteomes" id="UP000186868">
    <property type="component" value="Unassembled WGS sequence"/>
</dbReference>
<dbReference type="EMBL" id="MRCB01000021">
    <property type="protein sequence ID" value="OKH21307.1"/>
    <property type="molecule type" value="Genomic_DNA"/>
</dbReference>
<protein>
    <recommendedName>
        <fullName evidence="2">Tll0287-like domain-containing protein</fullName>
    </recommendedName>
</protein>
<feature type="chain" id="PRO_5012211328" description="Tll0287-like domain-containing protein" evidence="1">
    <location>
        <begin position="29"/>
        <end position="202"/>
    </location>
</feature>
<dbReference type="InterPro" id="IPR021796">
    <property type="entry name" value="Tll0287-like_dom"/>
</dbReference>
<keyword evidence="1" id="KW-0732">Signal</keyword>
<dbReference type="AlphaFoldDB" id="A0A1U7HCJ4"/>
<sequence>MWKSLYRLLTAITITLLLFSWHPTIANAQTDPTELAKAVREIEALDAMRSGLASTLEGKPEAPTLQTFKEVCQPVGMRAKQLSQENGWQVKQIAKKYRNSAHAPDNLHSVMALAKFEQNPELMGFWERETINGQQGTRYYRRINVEASCLACHGAKNSRPQFIQKKYPQDLAFDFQVGDLRGMYAVFIPDVREGLQKALSSE</sequence>
<evidence type="ECO:0000313" key="4">
    <source>
        <dbReference type="Proteomes" id="UP000186868"/>
    </source>
</evidence>